<dbReference type="RefSeq" id="XP_007391488.1">
    <property type="nucleotide sequence ID" value="XM_007391426.1"/>
</dbReference>
<keyword evidence="3" id="KW-1185">Reference proteome</keyword>
<accession>K5WIH6</accession>
<name>K5WIH6_PHACS</name>
<sequence length="58" mass="6423">ACSLNRQTYAFAGTGVVWNITGAPYTSPRQRPGQAARKSTQVSLTKPRPRLSTKRAYR</sequence>
<organism evidence="2 3">
    <name type="scientific">Phanerochaete carnosa (strain HHB-10118-sp)</name>
    <name type="common">White-rot fungus</name>
    <name type="synonym">Peniophora carnosa</name>
    <dbReference type="NCBI Taxonomy" id="650164"/>
    <lineage>
        <taxon>Eukaryota</taxon>
        <taxon>Fungi</taxon>
        <taxon>Dikarya</taxon>
        <taxon>Basidiomycota</taxon>
        <taxon>Agaricomycotina</taxon>
        <taxon>Agaricomycetes</taxon>
        <taxon>Polyporales</taxon>
        <taxon>Phanerochaetaceae</taxon>
        <taxon>Phanerochaete</taxon>
    </lineage>
</organism>
<dbReference type="KEGG" id="pco:PHACADRAFT_169383"/>
<dbReference type="Proteomes" id="UP000008370">
    <property type="component" value="Unassembled WGS sequence"/>
</dbReference>
<evidence type="ECO:0000313" key="3">
    <source>
        <dbReference type="Proteomes" id="UP000008370"/>
    </source>
</evidence>
<dbReference type="InParanoid" id="K5WIH6"/>
<dbReference type="HOGENOM" id="CLU_2984608_0_0_1"/>
<gene>
    <name evidence="2" type="ORF">PHACADRAFT_169383</name>
</gene>
<dbReference type="GeneID" id="18909469"/>
<reference evidence="2 3" key="1">
    <citation type="journal article" date="2012" name="BMC Genomics">
        <title>Comparative genomics of the white-rot fungi, Phanerochaete carnosa and P. chrysosporium, to elucidate the genetic basis of the distinct wood types they colonize.</title>
        <authorList>
            <person name="Suzuki H."/>
            <person name="MacDonald J."/>
            <person name="Syed K."/>
            <person name="Salamov A."/>
            <person name="Hori C."/>
            <person name="Aerts A."/>
            <person name="Henrissat B."/>
            <person name="Wiebenga A."/>
            <person name="vanKuyk P.A."/>
            <person name="Barry K."/>
            <person name="Lindquist E."/>
            <person name="LaButti K."/>
            <person name="Lapidus A."/>
            <person name="Lucas S."/>
            <person name="Coutinho P."/>
            <person name="Gong Y."/>
            <person name="Samejima M."/>
            <person name="Mahadevan R."/>
            <person name="Abou-Zaid M."/>
            <person name="de Vries R.P."/>
            <person name="Igarashi K."/>
            <person name="Yadav J.S."/>
            <person name="Grigoriev I.V."/>
            <person name="Master E.R."/>
        </authorList>
    </citation>
    <scope>NUCLEOTIDE SEQUENCE [LARGE SCALE GENOMIC DNA]</scope>
    <source>
        <strain evidence="2 3">HHB-10118-sp</strain>
    </source>
</reference>
<evidence type="ECO:0000313" key="2">
    <source>
        <dbReference type="EMBL" id="EKM58899.1"/>
    </source>
</evidence>
<protein>
    <submittedName>
        <fullName evidence="2">Uncharacterized protein</fullName>
    </submittedName>
</protein>
<dbReference type="AlphaFoldDB" id="K5WIH6"/>
<feature type="non-terminal residue" evidence="2">
    <location>
        <position position="1"/>
    </location>
</feature>
<evidence type="ECO:0000256" key="1">
    <source>
        <dbReference type="SAM" id="MobiDB-lite"/>
    </source>
</evidence>
<feature type="compositionally biased region" description="Basic residues" evidence="1">
    <location>
        <begin position="47"/>
        <end position="58"/>
    </location>
</feature>
<dbReference type="EMBL" id="JH930469">
    <property type="protein sequence ID" value="EKM58899.1"/>
    <property type="molecule type" value="Genomic_DNA"/>
</dbReference>
<feature type="region of interest" description="Disordered" evidence="1">
    <location>
        <begin position="25"/>
        <end position="58"/>
    </location>
</feature>
<proteinExistence type="predicted"/>